<organism evidence="1 2">
    <name type="scientific">Panagrolaimus sp. ES5</name>
    <dbReference type="NCBI Taxonomy" id="591445"/>
    <lineage>
        <taxon>Eukaryota</taxon>
        <taxon>Metazoa</taxon>
        <taxon>Ecdysozoa</taxon>
        <taxon>Nematoda</taxon>
        <taxon>Chromadorea</taxon>
        <taxon>Rhabditida</taxon>
        <taxon>Tylenchina</taxon>
        <taxon>Panagrolaimomorpha</taxon>
        <taxon>Panagrolaimoidea</taxon>
        <taxon>Panagrolaimidae</taxon>
        <taxon>Panagrolaimus</taxon>
    </lineage>
</organism>
<reference evidence="2" key="1">
    <citation type="submission" date="2022-11" db="UniProtKB">
        <authorList>
            <consortium name="WormBaseParasite"/>
        </authorList>
    </citation>
    <scope>IDENTIFICATION</scope>
</reference>
<evidence type="ECO:0000313" key="2">
    <source>
        <dbReference type="WBParaSite" id="ES5_v2.g13807.t1"/>
    </source>
</evidence>
<name>A0AC34F9C8_9BILA</name>
<protein>
    <submittedName>
        <fullName evidence="2">Sushi domain-containing protein</fullName>
    </submittedName>
</protein>
<sequence length="169" mass="17087">MMKSLFLIPFLIVSIQGFRLKRQQPGSCPAILPPLNGLIEYSTGTPALGQLYPHGATAQLICNTGVISGSPTSNCVNGAWTPLIGGCPGTPQPGVGGNAEGQQCGAGPLTPLNGQLRYSTGSFLGPYPAGTTVSLVCNPGFISNGIVEATCINGGFNPPSLGECIAAGK</sequence>
<proteinExistence type="predicted"/>
<accession>A0AC34F9C8</accession>
<dbReference type="WBParaSite" id="ES5_v2.g13807.t1">
    <property type="protein sequence ID" value="ES5_v2.g13807.t1"/>
    <property type="gene ID" value="ES5_v2.g13807"/>
</dbReference>
<dbReference type="Proteomes" id="UP000887579">
    <property type="component" value="Unplaced"/>
</dbReference>
<evidence type="ECO:0000313" key="1">
    <source>
        <dbReference type="Proteomes" id="UP000887579"/>
    </source>
</evidence>